<evidence type="ECO:0000259" key="1">
    <source>
        <dbReference type="PROSITE" id="PS50846"/>
    </source>
</evidence>
<dbReference type="RefSeq" id="WP_377065032.1">
    <property type="nucleotide sequence ID" value="NZ_JBHSJJ010000006.1"/>
</dbReference>
<sequence length="214" mass="24063">MEKTYKISGMTCQACTRIVHHTILGVKGVKKATLDLSTHLAIIDMDENVDLAKLQDAFTKADSLYQIWEMEPGSAESHPGPWDTTAASKDLVTAYISAVGKLDHQQLEKHLHPSFTYKGPITCNSAQEYIQLIEEHANSPVASILVKNNIQAIFVDGDESCVIYDSESRFPDLKVPFVEWIKIKEGKIAATQVKFNRQQMKLLMQEVRKNQTRS</sequence>
<keyword evidence="3" id="KW-1185">Reference proteome</keyword>
<proteinExistence type="predicted"/>
<reference evidence="3" key="1">
    <citation type="journal article" date="2019" name="Int. J. Syst. Evol. Microbiol.">
        <title>The Global Catalogue of Microorganisms (GCM) 10K type strain sequencing project: providing services to taxonomists for standard genome sequencing and annotation.</title>
        <authorList>
            <consortium name="The Broad Institute Genomics Platform"/>
            <consortium name="The Broad Institute Genome Sequencing Center for Infectious Disease"/>
            <person name="Wu L."/>
            <person name="Ma J."/>
        </authorList>
    </citation>
    <scope>NUCLEOTIDE SEQUENCE [LARGE SCALE GENOMIC DNA]</scope>
    <source>
        <strain evidence="3">CGMCC 4.7466</strain>
    </source>
</reference>
<dbReference type="InterPro" id="IPR032710">
    <property type="entry name" value="NTF2-like_dom_sf"/>
</dbReference>
<protein>
    <submittedName>
        <fullName evidence="2">Cation transporter</fullName>
    </submittedName>
</protein>
<dbReference type="PROSITE" id="PS50846">
    <property type="entry name" value="HMA_2"/>
    <property type="match status" value="1"/>
</dbReference>
<dbReference type="InterPro" id="IPR036163">
    <property type="entry name" value="HMA_dom_sf"/>
</dbReference>
<evidence type="ECO:0000313" key="3">
    <source>
        <dbReference type="Proteomes" id="UP001595818"/>
    </source>
</evidence>
<evidence type="ECO:0000313" key="2">
    <source>
        <dbReference type="EMBL" id="MFC4872549.1"/>
    </source>
</evidence>
<dbReference type="EMBL" id="JBHSJJ010000006">
    <property type="protein sequence ID" value="MFC4872549.1"/>
    <property type="molecule type" value="Genomic_DNA"/>
</dbReference>
<comment type="caution">
    <text evidence="2">The sequence shown here is derived from an EMBL/GenBank/DDBJ whole genome shotgun (WGS) entry which is preliminary data.</text>
</comment>
<dbReference type="Pfam" id="PF00403">
    <property type="entry name" value="HMA"/>
    <property type="match status" value="1"/>
</dbReference>
<feature type="domain" description="HMA" evidence="1">
    <location>
        <begin position="1"/>
        <end position="66"/>
    </location>
</feature>
<dbReference type="CDD" id="cd00371">
    <property type="entry name" value="HMA"/>
    <property type="match status" value="1"/>
</dbReference>
<dbReference type="InterPro" id="IPR006121">
    <property type="entry name" value="HMA_dom"/>
</dbReference>
<dbReference type="Gene3D" id="3.30.70.100">
    <property type="match status" value="1"/>
</dbReference>
<organism evidence="2 3">
    <name type="scientific">Negadavirga shengliensis</name>
    <dbReference type="NCBI Taxonomy" id="1389218"/>
    <lineage>
        <taxon>Bacteria</taxon>
        <taxon>Pseudomonadati</taxon>
        <taxon>Bacteroidota</taxon>
        <taxon>Cytophagia</taxon>
        <taxon>Cytophagales</taxon>
        <taxon>Cyclobacteriaceae</taxon>
        <taxon>Negadavirga</taxon>
    </lineage>
</organism>
<dbReference type="SUPFAM" id="SSF55008">
    <property type="entry name" value="HMA, heavy metal-associated domain"/>
    <property type="match status" value="1"/>
</dbReference>
<gene>
    <name evidence="2" type="ORF">ACFPFU_12700</name>
</gene>
<dbReference type="SUPFAM" id="SSF54427">
    <property type="entry name" value="NTF2-like"/>
    <property type="match status" value="1"/>
</dbReference>
<name>A0ABV9T1K2_9BACT</name>
<accession>A0ABV9T1K2</accession>
<dbReference type="Gene3D" id="3.10.450.50">
    <property type="match status" value="1"/>
</dbReference>
<dbReference type="Proteomes" id="UP001595818">
    <property type="component" value="Unassembled WGS sequence"/>
</dbReference>